<evidence type="ECO:0000313" key="3">
    <source>
        <dbReference type="Proteomes" id="UP000262882"/>
    </source>
</evidence>
<accession>A0A372GAP4</accession>
<keyword evidence="3" id="KW-1185">Reference proteome</keyword>
<dbReference type="Proteomes" id="UP000262882">
    <property type="component" value="Unassembled WGS sequence"/>
</dbReference>
<dbReference type="AlphaFoldDB" id="A0A372GAP4"/>
<dbReference type="RefSeq" id="WP_117402787.1">
    <property type="nucleotide sequence ID" value="NZ_QVNQ01000009.1"/>
</dbReference>
<reference evidence="2 3" key="1">
    <citation type="submission" date="2018-08" db="EMBL/GenBank/DDBJ databases">
        <title>Actinomadura spongicola sp. nov., isolated from marine sponge Leucetta chagosensis.</title>
        <authorList>
            <person name="Li L."/>
            <person name="Lin H.W."/>
        </authorList>
    </citation>
    <scope>NUCLEOTIDE SEQUENCE [LARGE SCALE GENOMIC DNA]</scope>
    <source>
        <strain evidence="2 3">LHW52907</strain>
    </source>
</reference>
<dbReference type="OrthoDB" id="2751008at2"/>
<organism evidence="2 3">
    <name type="scientific">Actinomadura spongiicola</name>
    <dbReference type="NCBI Taxonomy" id="2303421"/>
    <lineage>
        <taxon>Bacteria</taxon>
        <taxon>Bacillati</taxon>
        <taxon>Actinomycetota</taxon>
        <taxon>Actinomycetes</taxon>
        <taxon>Streptosporangiales</taxon>
        <taxon>Thermomonosporaceae</taxon>
        <taxon>Actinomadura</taxon>
    </lineage>
</organism>
<comment type="caution">
    <text evidence="2">The sequence shown here is derived from an EMBL/GenBank/DDBJ whole genome shotgun (WGS) entry which is preliminary data.</text>
</comment>
<gene>
    <name evidence="2" type="ORF">D0T12_26970</name>
</gene>
<evidence type="ECO:0000313" key="2">
    <source>
        <dbReference type="EMBL" id="RFS82444.1"/>
    </source>
</evidence>
<sequence length="319" mass="34901">MPSPAPRAGETPRPGIKAIQPLPSWCYEHYNDGKWWFTRTQACRIVRLKIDLVYRDTSGVTVRGGMTVNQFSYLYTSASLTNYQFQMQMGVLDAWGEAASGAKLSANASCSPFTLCKVIHHDFPDQPLRAGTTVGGHIGLDTSDRIRQGGYGTKLTHNTSLFWAVEKPGVASGTGIEGRIFLRCDDALPADNNTSPGCVVREYTPTLYYPMAGPLPEVARHIADAVNAGAPNALERLTDKTLKDKNRAVSCPPSQPRPPGKSCDEYPFASTWQGAATGTNPTSARMIDATQNELGGSALNTFYRENRVLEKDWFHVRTP</sequence>
<feature type="domain" description="Deoxyribonuclease NucA/NucB" evidence="1">
    <location>
        <begin position="226"/>
        <end position="316"/>
    </location>
</feature>
<dbReference type="EMBL" id="QVNQ01000009">
    <property type="protein sequence ID" value="RFS82444.1"/>
    <property type="molecule type" value="Genomic_DNA"/>
</dbReference>
<dbReference type="InterPro" id="IPR029476">
    <property type="entry name" value="DNase_NucA_NucB"/>
</dbReference>
<name>A0A372GAP4_9ACTN</name>
<protein>
    <recommendedName>
        <fullName evidence="1">Deoxyribonuclease NucA/NucB domain-containing protein</fullName>
    </recommendedName>
</protein>
<evidence type="ECO:0000259" key="1">
    <source>
        <dbReference type="Pfam" id="PF14040"/>
    </source>
</evidence>
<proteinExistence type="predicted"/>
<dbReference type="Pfam" id="PF14040">
    <property type="entry name" value="DNase_NucA_NucB"/>
    <property type="match status" value="1"/>
</dbReference>